<gene>
    <name evidence="1" type="ORF">MANES_11G088100</name>
</gene>
<organism evidence="1">
    <name type="scientific">Manihot esculenta</name>
    <name type="common">Cassava</name>
    <name type="synonym">Jatropha manihot</name>
    <dbReference type="NCBI Taxonomy" id="3983"/>
    <lineage>
        <taxon>Eukaryota</taxon>
        <taxon>Viridiplantae</taxon>
        <taxon>Streptophyta</taxon>
        <taxon>Embryophyta</taxon>
        <taxon>Tracheophyta</taxon>
        <taxon>Spermatophyta</taxon>
        <taxon>Magnoliopsida</taxon>
        <taxon>eudicotyledons</taxon>
        <taxon>Gunneridae</taxon>
        <taxon>Pentapetalae</taxon>
        <taxon>rosids</taxon>
        <taxon>fabids</taxon>
        <taxon>Malpighiales</taxon>
        <taxon>Euphorbiaceae</taxon>
        <taxon>Crotonoideae</taxon>
        <taxon>Manihoteae</taxon>
        <taxon>Manihot</taxon>
    </lineage>
</organism>
<dbReference type="AlphaFoldDB" id="A0A2C9UZP0"/>
<dbReference type="EMBL" id="CM004397">
    <property type="protein sequence ID" value="OAY37273.1"/>
    <property type="molecule type" value="Genomic_DNA"/>
</dbReference>
<accession>A0A2C9UZP0</accession>
<proteinExistence type="predicted"/>
<evidence type="ECO:0000313" key="1">
    <source>
        <dbReference type="EMBL" id="OAY37273.1"/>
    </source>
</evidence>
<sequence>MNSPWFVIQHRGDIYMTLEGEIKVLTPFASIEKSLVLCHT</sequence>
<protein>
    <submittedName>
        <fullName evidence="1">Uncharacterized protein</fullName>
    </submittedName>
</protein>
<name>A0A2C9UZP0_MANES</name>
<reference evidence="1" key="1">
    <citation type="submission" date="2016-02" db="EMBL/GenBank/DDBJ databases">
        <title>WGS assembly of Manihot esculenta.</title>
        <authorList>
            <person name="Bredeson J.V."/>
            <person name="Prochnik S.E."/>
            <person name="Lyons J.B."/>
            <person name="Schmutz J."/>
            <person name="Grimwood J."/>
            <person name="Vrebalov J."/>
            <person name="Bart R.S."/>
            <person name="Amuge T."/>
            <person name="Ferguson M.E."/>
            <person name="Green R."/>
            <person name="Putnam N."/>
            <person name="Stites J."/>
            <person name="Rounsley S."/>
            <person name="Rokhsar D.S."/>
        </authorList>
    </citation>
    <scope>NUCLEOTIDE SEQUENCE [LARGE SCALE GENOMIC DNA]</scope>
    <source>
        <tissue evidence="1">Leaf</tissue>
    </source>
</reference>